<dbReference type="CDD" id="cd01647">
    <property type="entry name" value="RT_LTR"/>
    <property type="match status" value="1"/>
</dbReference>
<evidence type="ECO:0000259" key="3">
    <source>
        <dbReference type="Pfam" id="PF00078"/>
    </source>
</evidence>
<dbReference type="EMBL" id="JACTNZ010000003">
    <property type="protein sequence ID" value="KAG5557289.1"/>
    <property type="molecule type" value="Genomic_DNA"/>
</dbReference>
<evidence type="ECO:0008006" key="7">
    <source>
        <dbReference type="Google" id="ProtNLM"/>
    </source>
</evidence>
<keyword evidence="1" id="KW-0511">Multifunctional enzyme</keyword>
<dbReference type="PANTHER" id="PTHR37984">
    <property type="entry name" value="PROTEIN CBG26694"/>
    <property type="match status" value="1"/>
</dbReference>
<dbReference type="GO" id="GO:0003824">
    <property type="term" value="F:catalytic activity"/>
    <property type="evidence" value="ECO:0007669"/>
    <property type="project" value="UniProtKB-KW"/>
</dbReference>
<dbReference type="Proteomes" id="UP000823749">
    <property type="component" value="Chromosome 3"/>
</dbReference>
<dbReference type="PANTHER" id="PTHR37984:SF5">
    <property type="entry name" value="PROTEIN NYNRIN-LIKE"/>
    <property type="match status" value="1"/>
</dbReference>
<feature type="domain" description="Reverse transcriptase/retrotransposon-derived protein RNase H-like" evidence="4">
    <location>
        <begin position="1059"/>
        <end position="1158"/>
    </location>
</feature>
<feature type="compositionally biased region" description="Gly residues" evidence="2">
    <location>
        <begin position="335"/>
        <end position="351"/>
    </location>
</feature>
<evidence type="ECO:0000259" key="4">
    <source>
        <dbReference type="Pfam" id="PF17919"/>
    </source>
</evidence>
<dbReference type="InterPro" id="IPR050951">
    <property type="entry name" value="Retrovirus_Pol_polyprotein"/>
</dbReference>
<dbReference type="InterPro" id="IPR043502">
    <property type="entry name" value="DNA/RNA_pol_sf"/>
</dbReference>
<dbReference type="InterPro" id="IPR041577">
    <property type="entry name" value="RT_RNaseH_2"/>
</dbReference>
<evidence type="ECO:0000313" key="6">
    <source>
        <dbReference type="Proteomes" id="UP000823749"/>
    </source>
</evidence>
<comment type="caution">
    <text evidence="5">The sequence shown here is derived from an EMBL/GenBank/DDBJ whole genome shotgun (WGS) entry which is preliminary data.</text>
</comment>
<dbReference type="SUPFAM" id="SSF56672">
    <property type="entry name" value="DNA/RNA polymerases"/>
    <property type="match status" value="1"/>
</dbReference>
<keyword evidence="6" id="KW-1185">Reference proteome</keyword>
<evidence type="ECO:0000256" key="2">
    <source>
        <dbReference type="SAM" id="MobiDB-lite"/>
    </source>
</evidence>
<dbReference type="AlphaFoldDB" id="A0AAV6KZ27"/>
<dbReference type="Gene3D" id="3.10.10.10">
    <property type="entry name" value="HIV Type 1 Reverse Transcriptase, subunit A, domain 1"/>
    <property type="match status" value="1"/>
</dbReference>
<dbReference type="Pfam" id="PF17919">
    <property type="entry name" value="RT_RNaseH_2"/>
    <property type="match status" value="1"/>
</dbReference>
<feature type="region of interest" description="Disordered" evidence="2">
    <location>
        <begin position="325"/>
        <end position="353"/>
    </location>
</feature>
<evidence type="ECO:0000256" key="1">
    <source>
        <dbReference type="ARBA" id="ARBA00023268"/>
    </source>
</evidence>
<dbReference type="InterPro" id="IPR043128">
    <property type="entry name" value="Rev_trsase/Diguanyl_cyclase"/>
</dbReference>
<evidence type="ECO:0000313" key="5">
    <source>
        <dbReference type="EMBL" id="KAG5557289.1"/>
    </source>
</evidence>
<feature type="region of interest" description="Disordered" evidence="2">
    <location>
        <begin position="427"/>
        <end position="465"/>
    </location>
</feature>
<sequence>MPENSQGNGSNLQVNVQSLSGQLAQVLSNPEDEAAQELITLLRRVVAPPSVIGVDANGVVHEQVGLDDVPRQVPQQVYSNPTFESNLNIHNQPFMGPNALRSTVRPTSFYQNIPSAYETGNTSGYGQNVNFSHGQSPQNGPIGNYTDLIQKGLLQYAKGDKEPMGIDANPFPKIEVNMVTASLSKRLGSTVENKKREDENQMETDDELAKSHFSRFPNDYLCIRCGHEVEYGEAIMLEKEQKNAFSKSGIRFNTMGGNDLQIYVGAKLIYEGIDPGLFNRIESEHCYGPDDGPFLFRGNPVVPARPGVPSHQDLEAVGYQFPSRGRYPNHRGVGPRRGMGPRGRGPYGYGGHQPRMVMPPNQGHEEWSTLSHPKFPAEGWYTKVSTSQKRRLQRKFAARAYGDPWDHVFEPRGRVEPSKVPNMVWTREQGESSVPKQAVPGLGGQDSNHEASSKSNAQPRGKKELRQSLKKKMEEFQKLIEADDDDLLGEGSEQEDLIKDTTPSPQQSATFGESLAAIQFGSVPINFQCNMILVLPKHFRAKPDQPMELAGDVEDTTQSTVKIVDEEEHPHSQLIKIETDKRGDKVVVLRSPDDASTRHLKPLYVKVHMNDQHPFQAETNNVEADLYKEYLWPMKIEDSEVKSTGVGVTERMEELASVKATFKRLFSFLVDRKLQANEPISCNWAECVFDDSSLTMKELGLADLKPAPAKLDDDRAQVKDPTEEVNLGTVEDPRITYVNATLPNEIKEKFKCLLLEFKDCFAWNYDEMPGLDKTLVEHKIPIKENYVPFKQAPRRMKDDVLPQVKKEMERLFEAKFIRPVKYVEWVSNVVPVLKKNGKVRVCVDFRDVNTASPKDEYPMPVADLLVDAIVGYQMLSFMDGNTGYNQVYIAEEDTHKTAFRCPGYIGTFEWVVMAFGLKNAGATFQRVMNLIFHDFLHKFLEVYIDDVVVKSNSVEEHLHHLRQTLERMRHYNLKMNPLKCAFGVTAGNFLGFLIHQKGIEIDKTKADVILKAQPPTNKEELQQFLGKINFLRRFIANLSGKTTAFSPLLKLKSEKDFKWELEHQKAFEILKQSLVTPPVLMPPVNGKPLKLYISATHQSIASLLAQDNEQGREQSIYYLSRRLNDCETKYASVEKICLALYFSAIKLRHYLLPAKIQIISQTDIVKYILSRPILRGRQGKWILALVEYDFEYVPQKAVKG</sequence>
<accession>A0AAV6KZ27</accession>
<dbReference type="Pfam" id="PF00078">
    <property type="entry name" value="RVT_1"/>
    <property type="match status" value="1"/>
</dbReference>
<proteinExistence type="predicted"/>
<dbReference type="InterPro" id="IPR000477">
    <property type="entry name" value="RT_dom"/>
</dbReference>
<gene>
    <name evidence="5" type="ORF">RHGRI_007527</name>
</gene>
<reference evidence="5" key="1">
    <citation type="submission" date="2020-08" db="EMBL/GenBank/DDBJ databases">
        <title>Plant Genome Project.</title>
        <authorList>
            <person name="Zhang R.-G."/>
        </authorList>
    </citation>
    <scope>NUCLEOTIDE SEQUENCE</scope>
    <source>
        <strain evidence="5">WSP0</strain>
        <tissue evidence="5">Leaf</tissue>
    </source>
</reference>
<protein>
    <recommendedName>
        <fullName evidence="7">Reverse transcriptase</fullName>
    </recommendedName>
</protein>
<organism evidence="5 6">
    <name type="scientific">Rhododendron griersonianum</name>
    <dbReference type="NCBI Taxonomy" id="479676"/>
    <lineage>
        <taxon>Eukaryota</taxon>
        <taxon>Viridiplantae</taxon>
        <taxon>Streptophyta</taxon>
        <taxon>Embryophyta</taxon>
        <taxon>Tracheophyta</taxon>
        <taxon>Spermatophyta</taxon>
        <taxon>Magnoliopsida</taxon>
        <taxon>eudicotyledons</taxon>
        <taxon>Gunneridae</taxon>
        <taxon>Pentapetalae</taxon>
        <taxon>asterids</taxon>
        <taxon>Ericales</taxon>
        <taxon>Ericaceae</taxon>
        <taxon>Ericoideae</taxon>
        <taxon>Rhodoreae</taxon>
        <taxon>Rhododendron</taxon>
    </lineage>
</organism>
<name>A0AAV6KZ27_9ERIC</name>
<feature type="domain" description="Reverse transcriptase" evidence="3">
    <location>
        <begin position="833"/>
        <end position="992"/>
    </location>
</feature>
<dbReference type="Gene3D" id="3.30.70.270">
    <property type="match status" value="2"/>
</dbReference>